<dbReference type="EMBL" id="CAJNOR010007027">
    <property type="protein sequence ID" value="CAF1609023.1"/>
    <property type="molecule type" value="Genomic_DNA"/>
</dbReference>
<feature type="compositionally biased region" description="Polar residues" evidence="1">
    <location>
        <begin position="389"/>
        <end position="401"/>
    </location>
</feature>
<evidence type="ECO:0000313" key="8">
    <source>
        <dbReference type="Proteomes" id="UP000663852"/>
    </source>
</evidence>
<dbReference type="Gene3D" id="3.10.100.10">
    <property type="entry name" value="Mannose-Binding Protein A, subunit A"/>
    <property type="match status" value="1"/>
</dbReference>
<dbReference type="Proteomes" id="UP000663828">
    <property type="component" value="Unassembled WGS sequence"/>
</dbReference>
<dbReference type="EMBL" id="CAJNOJ010000354">
    <property type="protein sequence ID" value="CAF1414344.1"/>
    <property type="molecule type" value="Genomic_DNA"/>
</dbReference>
<feature type="transmembrane region" description="Helical" evidence="2">
    <location>
        <begin position="328"/>
        <end position="351"/>
    </location>
</feature>
<keyword evidence="7" id="KW-1185">Reference proteome</keyword>
<name>A0A815LTR1_ADIRI</name>
<gene>
    <name evidence="5" type="ORF">EDS130_LOCUS36973</name>
    <name evidence="6" type="ORF">XAT740_LOCUS48669</name>
</gene>
<evidence type="ECO:0000313" key="7">
    <source>
        <dbReference type="Proteomes" id="UP000663828"/>
    </source>
</evidence>
<dbReference type="SUPFAM" id="SSF56436">
    <property type="entry name" value="C-type lectin-like"/>
    <property type="match status" value="1"/>
</dbReference>
<sequence length="508" mass="56723">MTWSKLTLFVLLLSMKCVEQAEIQCSSSFSTNNNTNLCYYYKSNMLSWSDAYNQCLTKTIDGLLIQIFSEEQFLLLQQTNIDDKSIFWIGANNFASFRDFKWHWLDGSVVDDSTVTWCPNSTYETAIGTYCAAYDSSLQCVNNYLCSSLFSAPCVSGANGINKQAKVNIITKQTSASLCTSSFGGTYANWWTYSVLLTNWFLLFCFVLYLFNRFVLDKNTIAITAAILLLSLLMIIVFAVLWGIQYQDIIQIPLVNVIIGCLAGFCLLIVLFILLNDRTRVHRLTTCRIVLGIVILFEAFLMLGLILCIAYCSGYITLAPTSLEKDVTASLLASLVAAISILLYSGILYLLENPGYDRNLAVRPVTTNIVAITTQTAAASAHGHPPPLRQSNSNALTTAQRPTNISPVKKVEHTDRATSPVDDRILQEFYSDRPKDVHQYSLEGRQYVVFEGATFTDIDTYRKELTEAMLLQEPDGLHEAIKHAKGSIHASTLEEEIHQAENLASKLS</sequence>
<evidence type="ECO:0000259" key="4">
    <source>
        <dbReference type="PROSITE" id="PS50041"/>
    </source>
</evidence>
<feature type="domain" description="C-type lectin" evidence="4">
    <location>
        <begin position="34"/>
        <end position="155"/>
    </location>
</feature>
<accession>A0A815LTR1</accession>
<feature type="transmembrane region" description="Helical" evidence="2">
    <location>
        <begin position="287"/>
        <end position="316"/>
    </location>
</feature>
<feature type="chain" id="PRO_5035607225" description="C-type lectin domain-containing protein" evidence="3">
    <location>
        <begin position="21"/>
        <end position="508"/>
    </location>
</feature>
<dbReference type="SMART" id="SM00034">
    <property type="entry name" value="CLECT"/>
    <property type="match status" value="1"/>
</dbReference>
<keyword evidence="2" id="KW-0812">Transmembrane</keyword>
<evidence type="ECO:0000313" key="6">
    <source>
        <dbReference type="EMBL" id="CAF1609023.1"/>
    </source>
</evidence>
<feature type="region of interest" description="Disordered" evidence="1">
    <location>
        <begin position="380"/>
        <end position="401"/>
    </location>
</feature>
<feature type="transmembrane region" description="Helical" evidence="2">
    <location>
        <begin position="223"/>
        <end position="244"/>
    </location>
</feature>
<organism evidence="5 8">
    <name type="scientific">Adineta ricciae</name>
    <name type="common">Rotifer</name>
    <dbReference type="NCBI Taxonomy" id="249248"/>
    <lineage>
        <taxon>Eukaryota</taxon>
        <taxon>Metazoa</taxon>
        <taxon>Spiralia</taxon>
        <taxon>Gnathifera</taxon>
        <taxon>Rotifera</taxon>
        <taxon>Eurotatoria</taxon>
        <taxon>Bdelloidea</taxon>
        <taxon>Adinetida</taxon>
        <taxon>Adinetidae</taxon>
        <taxon>Adineta</taxon>
    </lineage>
</organism>
<dbReference type="OrthoDB" id="10000539at2759"/>
<feature type="transmembrane region" description="Helical" evidence="2">
    <location>
        <begin position="250"/>
        <end position="275"/>
    </location>
</feature>
<dbReference type="CDD" id="cd00037">
    <property type="entry name" value="CLECT"/>
    <property type="match status" value="1"/>
</dbReference>
<dbReference type="AlphaFoldDB" id="A0A815LTR1"/>
<dbReference type="InterPro" id="IPR016187">
    <property type="entry name" value="CTDL_fold"/>
</dbReference>
<feature type="signal peptide" evidence="3">
    <location>
        <begin position="1"/>
        <end position="20"/>
    </location>
</feature>
<comment type="caution">
    <text evidence="5">The sequence shown here is derived from an EMBL/GenBank/DDBJ whole genome shotgun (WGS) entry which is preliminary data.</text>
</comment>
<dbReference type="Proteomes" id="UP000663852">
    <property type="component" value="Unassembled WGS sequence"/>
</dbReference>
<keyword evidence="3" id="KW-0732">Signal</keyword>
<proteinExistence type="predicted"/>
<keyword evidence="2" id="KW-0472">Membrane</keyword>
<dbReference type="InterPro" id="IPR016186">
    <property type="entry name" value="C-type_lectin-like/link_sf"/>
</dbReference>
<feature type="transmembrane region" description="Helical" evidence="2">
    <location>
        <begin position="190"/>
        <end position="211"/>
    </location>
</feature>
<reference evidence="5" key="1">
    <citation type="submission" date="2021-02" db="EMBL/GenBank/DDBJ databases">
        <authorList>
            <person name="Nowell W R."/>
        </authorList>
    </citation>
    <scope>NUCLEOTIDE SEQUENCE</scope>
</reference>
<evidence type="ECO:0000256" key="2">
    <source>
        <dbReference type="SAM" id="Phobius"/>
    </source>
</evidence>
<evidence type="ECO:0000313" key="5">
    <source>
        <dbReference type="EMBL" id="CAF1414344.1"/>
    </source>
</evidence>
<evidence type="ECO:0000256" key="1">
    <source>
        <dbReference type="SAM" id="MobiDB-lite"/>
    </source>
</evidence>
<keyword evidence="2" id="KW-1133">Transmembrane helix</keyword>
<dbReference type="PROSITE" id="PS50041">
    <property type="entry name" value="C_TYPE_LECTIN_2"/>
    <property type="match status" value="1"/>
</dbReference>
<evidence type="ECO:0000256" key="3">
    <source>
        <dbReference type="SAM" id="SignalP"/>
    </source>
</evidence>
<dbReference type="InterPro" id="IPR001304">
    <property type="entry name" value="C-type_lectin-like"/>
</dbReference>
<protein>
    <recommendedName>
        <fullName evidence="4">C-type lectin domain-containing protein</fullName>
    </recommendedName>
</protein>